<protein>
    <recommendedName>
        <fullName evidence="8">Lipopolysaccharide biosynthesis protein</fullName>
    </recommendedName>
</protein>
<feature type="transmembrane region" description="Helical" evidence="6">
    <location>
        <begin position="433"/>
        <end position="459"/>
    </location>
</feature>
<accession>A0A7C9JCR5</accession>
<keyword evidence="4 6" id="KW-1133">Transmembrane helix</keyword>
<keyword evidence="5 6" id="KW-0472">Membrane</keyword>
<name>A0A7C9JCR5_9BACT</name>
<feature type="transmembrane region" description="Helical" evidence="6">
    <location>
        <begin position="306"/>
        <end position="331"/>
    </location>
</feature>
<evidence type="ECO:0000256" key="4">
    <source>
        <dbReference type="ARBA" id="ARBA00022989"/>
    </source>
</evidence>
<feature type="transmembrane region" description="Helical" evidence="6">
    <location>
        <begin position="90"/>
        <end position="109"/>
    </location>
</feature>
<feature type="transmembrane region" description="Helical" evidence="6">
    <location>
        <begin position="181"/>
        <end position="202"/>
    </location>
</feature>
<sequence length="517" mass="56687">MRFENSMRNVAVAWLGQALSVLMSFVARGVFAHLLSSDYLGLESLFANVLTILSLAELGVGSAIVFSLYKPLAENDTAQVKALMRLFKRAYIVIGVSVAVVGCALTPFVDVIIKDVPDIPLIKLYFLMFVANTSVSYFFSYKGSLIAADQKKYIVSLVQYSFQILMCIAQVAVLLATHNYLLFLVCMVSSTLLQNIVISAVADRMYPFLRQRDVDPIDPQTLTSIKKNVFALIVHKVAGVAGNPANSIIISAFVGLTPLGAYGNYMLVINSLTRIMDQTFDAITAPVGNLGVTESKDYQYSVFRTCFFVNAFIYSVISIGLLCLFNPFIAFAFGERYVFPFYLEALIVLLFFLKGMRTAALTFTTAYGLFWFTKWKAVVETVVLLACSIVLVQVWGITGVVVSGLISTTLVSSVWEGFMLCKHGFERSSKRYFAMFYLYVAFALLLAAVAFGLCALVPFGGVPGFLVKGVIALVISVGGFVAAFHRTQAFAQTVDLAKRFAAKLFGKIGGLSRKANR</sequence>
<gene>
    <name evidence="7" type="ORF">D1639_02165</name>
</gene>
<feature type="transmembrane region" description="Helical" evidence="6">
    <location>
        <begin position="45"/>
        <end position="69"/>
    </location>
</feature>
<dbReference type="GO" id="GO:0005886">
    <property type="term" value="C:plasma membrane"/>
    <property type="evidence" value="ECO:0007669"/>
    <property type="project" value="UniProtKB-SubCell"/>
</dbReference>
<feature type="transmembrane region" description="Helical" evidence="6">
    <location>
        <begin position="153"/>
        <end position="175"/>
    </location>
</feature>
<evidence type="ECO:0000256" key="1">
    <source>
        <dbReference type="ARBA" id="ARBA00004651"/>
    </source>
</evidence>
<feature type="transmembrane region" description="Helical" evidence="6">
    <location>
        <begin position="377"/>
        <end position="395"/>
    </location>
</feature>
<feature type="transmembrane region" description="Helical" evidence="6">
    <location>
        <begin position="465"/>
        <end position="484"/>
    </location>
</feature>
<evidence type="ECO:0000256" key="5">
    <source>
        <dbReference type="ARBA" id="ARBA00023136"/>
    </source>
</evidence>
<proteinExistence type="predicted"/>
<feature type="transmembrane region" description="Helical" evidence="6">
    <location>
        <begin position="337"/>
        <end position="356"/>
    </location>
</feature>
<evidence type="ECO:0000313" key="7">
    <source>
        <dbReference type="EMBL" id="NBI33859.1"/>
    </source>
</evidence>
<dbReference type="PANTHER" id="PTHR30250:SF26">
    <property type="entry name" value="PSMA PROTEIN"/>
    <property type="match status" value="1"/>
</dbReference>
<evidence type="ECO:0008006" key="8">
    <source>
        <dbReference type="Google" id="ProtNLM"/>
    </source>
</evidence>
<evidence type="ECO:0000256" key="2">
    <source>
        <dbReference type="ARBA" id="ARBA00022475"/>
    </source>
</evidence>
<organism evidence="7">
    <name type="scientific">Muribaculaceae bacterium Z82</name>
    <dbReference type="NCBI Taxonomy" id="2304548"/>
    <lineage>
        <taxon>Bacteria</taxon>
        <taxon>Pseudomonadati</taxon>
        <taxon>Bacteroidota</taxon>
        <taxon>Bacteroidia</taxon>
        <taxon>Bacteroidales</taxon>
        <taxon>Muribaculaceae</taxon>
    </lineage>
</organism>
<keyword evidence="2" id="KW-1003">Cell membrane</keyword>
<dbReference type="EMBL" id="QWKH01000008">
    <property type="protein sequence ID" value="NBI33859.1"/>
    <property type="molecule type" value="Genomic_DNA"/>
</dbReference>
<evidence type="ECO:0000256" key="3">
    <source>
        <dbReference type="ARBA" id="ARBA00022692"/>
    </source>
</evidence>
<evidence type="ECO:0000256" key="6">
    <source>
        <dbReference type="SAM" id="Phobius"/>
    </source>
</evidence>
<feature type="transmembrane region" description="Helical" evidence="6">
    <location>
        <begin position="121"/>
        <end position="141"/>
    </location>
</feature>
<comment type="caution">
    <text evidence="7">The sequence shown here is derived from an EMBL/GenBank/DDBJ whole genome shotgun (WGS) entry which is preliminary data.</text>
</comment>
<dbReference type="AlphaFoldDB" id="A0A7C9JCR5"/>
<reference evidence="7" key="1">
    <citation type="submission" date="2018-08" db="EMBL/GenBank/DDBJ databases">
        <title>Murine metabolic-syndrome-specific gut microbial biobank.</title>
        <authorList>
            <person name="Liu C."/>
        </authorList>
    </citation>
    <scope>NUCLEOTIDE SEQUENCE [LARGE SCALE GENOMIC DNA]</scope>
    <source>
        <strain evidence="7">Z82</strain>
    </source>
</reference>
<comment type="subcellular location">
    <subcellularLocation>
        <location evidence="1">Cell membrane</location>
        <topology evidence="1">Multi-pass membrane protein</topology>
    </subcellularLocation>
</comment>
<keyword evidence="3 6" id="KW-0812">Transmembrane</keyword>
<dbReference type="PANTHER" id="PTHR30250">
    <property type="entry name" value="PST FAMILY PREDICTED COLANIC ACID TRANSPORTER"/>
    <property type="match status" value="1"/>
</dbReference>
<dbReference type="InterPro" id="IPR050833">
    <property type="entry name" value="Poly_Biosynth_Transport"/>
</dbReference>